<gene>
    <name evidence="4" type="ORF">BU16DRAFT_2145</name>
</gene>
<keyword evidence="5" id="KW-1185">Reference proteome</keyword>
<feature type="compositionally biased region" description="Polar residues" evidence="2">
    <location>
        <begin position="565"/>
        <end position="576"/>
    </location>
</feature>
<feature type="region of interest" description="Disordered" evidence="2">
    <location>
        <begin position="600"/>
        <end position="682"/>
    </location>
</feature>
<feature type="region of interest" description="Disordered" evidence="2">
    <location>
        <begin position="156"/>
        <end position="268"/>
    </location>
</feature>
<dbReference type="PROSITE" id="PS50048">
    <property type="entry name" value="ZN2_CY6_FUNGAL_2"/>
    <property type="match status" value="1"/>
</dbReference>
<protein>
    <recommendedName>
        <fullName evidence="3">Zn(2)-C6 fungal-type domain-containing protein</fullName>
    </recommendedName>
</protein>
<dbReference type="InterPro" id="IPR001138">
    <property type="entry name" value="Zn2Cys6_DnaBD"/>
</dbReference>
<feature type="compositionally biased region" description="Low complexity" evidence="2">
    <location>
        <begin position="439"/>
        <end position="450"/>
    </location>
</feature>
<dbReference type="EMBL" id="MU004181">
    <property type="protein sequence ID" value="KAF2502220.1"/>
    <property type="molecule type" value="Genomic_DNA"/>
</dbReference>
<sequence length="682" mass="73552">MDLSNMLTDAHAEGAGRPHPISEGMPPTRQYMTRQSVPPYEMQHHSNGYAVPSYQEPNNFTPASSLSPTKTADPKHVSFELLLPQSPQARARLPMRVNIFPHDTTDSIITTVKNFYGLYERRGVCFEDRHGVTLIARYENFAHNMVVYVRVTNEEVEPEEYSPAPRQSLSPRRPHLDEPFQMLPPSLSHQLSMPASRTARQRSHSPQSGRGRRSASASTNSKRIRPAAKSRTGSSHGSFADPHGDAANGYSDSDGGNGSVTSSRRGRAEQLASAEISLDNIVEGGRRKRAKFDSSELPLFVPPQVPMTASLSSVSPQRRISSHNGASPFSYTNQQTFSYAHPLPSPQSYGHGDVSYLQGLSTPFSASNGQPHGHRSRTRGSAQYVPNRLSGNGGIFPTPDPTVGSVISDEDVALQLMRLGDASNISAHGRTSTSTLDDALSGKAEAASSSEESDEGSDVGEGELPMLPYSANPIAHGQEFDSGETSGEDYEDDRDESFKGGSDEIMPDADLQGSLPKPNGSMSSKGRSSVSGSKHSKSGKPRGPSSKKNKVVGTAKPPISPTSLPPQSRKASSASLNFQHPLGVDEEDLSTKPRCQRCRKSKKGCDRQRPCQRCKDAGIGHDGCVSEDEGNGRKGRYGRHMGVPVKKTSDDMSVTDGAMSAPPSAYSPMSAISPDKSKKRKR</sequence>
<feature type="compositionally biased region" description="Acidic residues" evidence="2">
    <location>
        <begin position="451"/>
        <end position="461"/>
    </location>
</feature>
<proteinExistence type="predicted"/>
<organism evidence="4 5">
    <name type="scientific">Lophium mytilinum</name>
    <dbReference type="NCBI Taxonomy" id="390894"/>
    <lineage>
        <taxon>Eukaryota</taxon>
        <taxon>Fungi</taxon>
        <taxon>Dikarya</taxon>
        <taxon>Ascomycota</taxon>
        <taxon>Pezizomycotina</taxon>
        <taxon>Dothideomycetes</taxon>
        <taxon>Pleosporomycetidae</taxon>
        <taxon>Mytilinidiales</taxon>
        <taxon>Mytilinidiaceae</taxon>
        <taxon>Lophium</taxon>
    </lineage>
</organism>
<evidence type="ECO:0000259" key="3">
    <source>
        <dbReference type="PROSITE" id="PS50048"/>
    </source>
</evidence>
<feature type="compositionally biased region" description="Low complexity" evidence="2">
    <location>
        <begin position="658"/>
        <end position="674"/>
    </location>
</feature>
<feature type="compositionally biased region" description="Basic residues" evidence="2">
    <location>
        <begin position="534"/>
        <end position="550"/>
    </location>
</feature>
<feature type="compositionally biased region" description="Polar residues" evidence="2">
    <location>
        <begin position="358"/>
        <end position="370"/>
    </location>
</feature>
<evidence type="ECO:0000313" key="4">
    <source>
        <dbReference type="EMBL" id="KAF2502220.1"/>
    </source>
</evidence>
<feature type="domain" description="Zn(2)-C6 fungal-type" evidence="3">
    <location>
        <begin position="594"/>
        <end position="626"/>
    </location>
</feature>
<feature type="compositionally biased region" description="Polar residues" evidence="2">
    <location>
        <begin position="425"/>
        <end position="436"/>
    </location>
</feature>
<dbReference type="AlphaFoldDB" id="A0A6A6REQ4"/>
<feature type="compositionally biased region" description="Basic and acidic residues" evidence="2">
    <location>
        <begin position="603"/>
        <end position="619"/>
    </location>
</feature>
<dbReference type="OrthoDB" id="4150467at2759"/>
<dbReference type="CDD" id="cd00067">
    <property type="entry name" value="GAL4"/>
    <property type="match status" value="1"/>
</dbReference>
<feature type="compositionally biased region" description="Acidic residues" evidence="2">
    <location>
        <begin position="486"/>
        <end position="495"/>
    </location>
</feature>
<keyword evidence="1" id="KW-0539">Nucleus</keyword>
<evidence type="ECO:0000313" key="5">
    <source>
        <dbReference type="Proteomes" id="UP000799750"/>
    </source>
</evidence>
<dbReference type="GO" id="GO:0000981">
    <property type="term" value="F:DNA-binding transcription factor activity, RNA polymerase II-specific"/>
    <property type="evidence" value="ECO:0007669"/>
    <property type="project" value="InterPro"/>
</dbReference>
<name>A0A6A6REQ4_9PEZI</name>
<feature type="region of interest" description="Disordered" evidence="2">
    <location>
        <begin position="425"/>
        <end position="576"/>
    </location>
</feature>
<dbReference type="SMART" id="SM00066">
    <property type="entry name" value="GAL4"/>
    <property type="match status" value="1"/>
</dbReference>
<reference evidence="4" key="1">
    <citation type="journal article" date="2020" name="Stud. Mycol.">
        <title>101 Dothideomycetes genomes: a test case for predicting lifestyles and emergence of pathogens.</title>
        <authorList>
            <person name="Haridas S."/>
            <person name="Albert R."/>
            <person name="Binder M."/>
            <person name="Bloem J."/>
            <person name="Labutti K."/>
            <person name="Salamov A."/>
            <person name="Andreopoulos B."/>
            <person name="Baker S."/>
            <person name="Barry K."/>
            <person name="Bills G."/>
            <person name="Bluhm B."/>
            <person name="Cannon C."/>
            <person name="Castanera R."/>
            <person name="Culley D."/>
            <person name="Daum C."/>
            <person name="Ezra D."/>
            <person name="Gonzalez J."/>
            <person name="Henrissat B."/>
            <person name="Kuo A."/>
            <person name="Liang C."/>
            <person name="Lipzen A."/>
            <person name="Lutzoni F."/>
            <person name="Magnuson J."/>
            <person name="Mondo S."/>
            <person name="Nolan M."/>
            <person name="Ohm R."/>
            <person name="Pangilinan J."/>
            <person name="Park H.-J."/>
            <person name="Ramirez L."/>
            <person name="Alfaro M."/>
            <person name="Sun H."/>
            <person name="Tritt A."/>
            <person name="Yoshinaga Y."/>
            <person name="Zwiers L.-H."/>
            <person name="Turgeon B."/>
            <person name="Goodwin S."/>
            <person name="Spatafora J."/>
            <person name="Crous P."/>
            <person name="Grigoriev I."/>
        </authorList>
    </citation>
    <scope>NUCLEOTIDE SEQUENCE</scope>
    <source>
        <strain evidence="4">CBS 269.34</strain>
    </source>
</reference>
<accession>A0A6A6REQ4</accession>
<feature type="region of interest" description="Disordered" evidence="2">
    <location>
        <begin position="1"/>
        <end position="31"/>
    </location>
</feature>
<dbReference type="Proteomes" id="UP000799750">
    <property type="component" value="Unassembled WGS sequence"/>
</dbReference>
<dbReference type="GO" id="GO:0008270">
    <property type="term" value="F:zinc ion binding"/>
    <property type="evidence" value="ECO:0007669"/>
    <property type="project" value="InterPro"/>
</dbReference>
<feature type="region of interest" description="Disordered" evidence="2">
    <location>
        <begin position="350"/>
        <end position="397"/>
    </location>
</feature>
<feature type="compositionally biased region" description="Low complexity" evidence="2">
    <location>
        <begin position="520"/>
        <end position="533"/>
    </location>
</feature>
<evidence type="ECO:0000256" key="1">
    <source>
        <dbReference type="ARBA" id="ARBA00023242"/>
    </source>
</evidence>
<evidence type="ECO:0000256" key="2">
    <source>
        <dbReference type="SAM" id="MobiDB-lite"/>
    </source>
</evidence>